<sequence>MKILFIVGNLSSDGGTERVTCEIGSGLVRAGHDVVIASLFGPATTSFQLEPAITTCALGLKEAQGGARRALGISSALLSNIRRQQADIVVLVDSVLFAFCAPWAPFIRARMICWEHFNLTTNHGSRLRSIGRSAAVRLADSIVVLTERDALAWQERYRLGNKVQAIWNPVPRFALPLSDITAMDSRSSRIVLAVGRLTEQKGFDVLLRAWAIVAREHPAWQLRIVGWGEDEASLKAQAETLGLDDSIVFVGRTSAVEVEYRQAALFAMSSRWEGLPMTLLEAQHFGLPVVSTDCETGPAEILACGSGVLVNVDDAEALAHEVSALIQDPVRRDAMSALARENAARYDADTLCSQWGQLLTRLSPHLNESADGA</sequence>
<dbReference type="CDD" id="cd03820">
    <property type="entry name" value="GT4_AmsD-like"/>
    <property type="match status" value="1"/>
</dbReference>
<keyword evidence="3" id="KW-0808">Transferase</keyword>
<dbReference type="PANTHER" id="PTHR12526">
    <property type="entry name" value="GLYCOSYLTRANSFERASE"/>
    <property type="match status" value="1"/>
</dbReference>
<dbReference type="InterPro" id="IPR001296">
    <property type="entry name" value="Glyco_trans_1"/>
</dbReference>
<keyword evidence="4" id="KW-1185">Reference proteome</keyword>
<accession>A0A558HNQ8</accession>
<dbReference type="PANTHER" id="PTHR12526:SF630">
    <property type="entry name" value="GLYCOSYLTRANSFERASE"/>
    <property type="match status" value="1"/>
</dbReference>
<dbReference type="Pfam" id="PF13439">
    <property type="entry name" value="Glyco_transf_4"/>
    <property type="match status" value="1"/>
</dbReference>
<evidence type="ECO:0000313" key="3">
    <source>
        <dbReference type="EMBL" id="TVU70756.1"/>
    </source>
</evidence>
<feature type="domain" description="Glycosyltransferase subfamily 4-like N-terminal" evidence="2">
    <location>
        <begin position="14"/>
        <end position="170"/>
    </location>
</feature>
<dbReference type="RefSeq" id="WP_088743007.1">
    <property type="nucleotide sequence ID" value="NZ_CAWOWR010000107.1"/>
</dbReference>
<dbReference type="AlphaFoldDB" id="A0A558HNQ8"/>
<reference evidence="3 4" key="1">
    <citation type="submission" date="2019-07" db="EMBL/GenBank/DDBJ databases">
        <title>Diversity of Bacteria from Kongsfjorden, Arctic.</title>
        <authorList>
            <person name="Yu Y."/>
        </authorList>
    </citation>
    <scope>NUCLEOTIDE SEQUENCE [LARGE SCALE GENOMIC DNA]</scope>
    <source>
        <strain evidence="3 4">SM1923</strain>
    </source>
</reference>
<dbReference type="OrthoDB" id="9804196at2"/>
<evidence type="ECO:0000313" key="4">
    <source>
        <dbReference type="Proteomes" id="UP000319941"/>
    </source>
</evidence>
<protein>
    <submittedName>
        <fullName evidence="3">Glycosyltransferase family 4 protein</fullName>
    </submittedName>
</protein>
<dbReference type="InterPro" id="IPR028098">
    <property type="entry name" value="Glyco_trans_4-like_N"/>
</dbReference>
<feature type="domain" description="Glycosyl transferase family 1" evidence="1">
    <location>
        <begin position="188"/>
        <end position="341"/>
    </location>
</feature>
<dbReference type="Proteomes" id="UP000319941">
    <property type="component" value="Unassembled WGS sequence"/>
</dbReference>
<evidence type="ECO:0000259" key="1">
    <source>
        <dbReference type="Pfam" id="PF00534"/>
    </source>
</evidence>
<gene>
    <name evidence="3" type="ORF">FQP86_09120</name>
</gene>
<proteinExistence type="predicted"/>
<dbReference type="EMBL" id="VNFH01000005">
    <property type="protein sequence ID" value="TVU70756.1"/>
    <property type="molecule type" value="Genomic_DNA"/>
</dbReference>
<dbReference type="GO" id="GO:1901135">
    <property type="term" value="P:carbohydrate derivative metabolic process"/>
    <property type="evidence" value="ECO:0007669"/>
    <property type="project" value="UniProtKB-ARBA"/>
</dbReference>
<name>A0A558HNQ8_9GAMM</name>
<dbReference type="SUPFAM" id="SSF53756">
    <property type="entry name" value="UDP-Glycosyltransferase/glycogen phosphorylase"/>
    <property type="match status" value="1"/>
</dbReference>
<comment type="caution">
    <text evidence="3">The sequence shown here is derived from an EMBL/GenBank/DDBJ whole genome shotgun (WGS) entry which is preliminary data.</text>
</comment>
<dbReference type="Gene3D" id="3.40.50.2000">
    <property type="entry name" value="Glycogen Phosphorylase B"/>
    <property type="match status" value="2"/>
</dbReference>
<dbReference type="Pfam" id="PF00534">
    <property type="entry name" value="Glycos_transf_1"/>
    <property type="match status" value="1"/>
</dbReference>
<dbReference type="GO" id="GO:0016757">
    <property type="term" value="F:glycosyltransferase activity"/>
    <property type="evidence" value="ECO:0007669"/>
    <property type="project" value="InterPro"/>
</dbReference>
<evidence type="ECO:0000259" key="2">
    <source>
        <dbReference type="Pfam" id="PF13439"/>
    </source>
</evidence>
<organism evidence="3 4">
    <name type="scientific">Cobetia crustatorum</name>
    <dbReference type="NCBI Taxonomy" id="553385"/>
    <lineage>
        <taxon>Bacteria</taxon>
        <taxon>Pseudomonadati</taxon>
        <taxon>Pseudomonadota</taxon>
        <taxon>Gammaproteobacteria</taxon>
        <taxon>Oceanospirillales</taxon>
        <taxon>Halomonadaceae</taxon>
        <taxon>Cobetia</taxon>
    </lineage>
</organism>